<keyword evidence="1" id="KW-1133">Transmembrane helix</keyword>
<sequence length="190" mass="21277">MPSSEIIAKNVFFFCLGSVLLISSGFLLWQSVEITKSSFANSNLVGVSLMMVLYSTLFISLINSLGASLPSIFRPAMEIPYSERNQSLPERFIRVFIHKLWIFYRKIIVCSLFLLVSSVILVLASSPFVVTALFIYSIVERIDVMIIVSGAILFSTLIVVACLGVFFCWKKKKNSAEREMTDDLSGFDDS</sequence>
<feature type="transmembrane region" description="Helical" evidence="1">
    <location>
        <begin position="12"/>
        <end position="32"/>
    </location>
</feature>
<evidence type="ECO:0000256" key="1">
    <source>
        <dbReference type="SAM" id="Phobius"/>
    </source>
</evidence>
<organism evidence="2 3">
    <name type="scientific">Pithovirus sibericum</name>
    <dbReference type="NCBI Taxonomy" id="1450746"/>
    <lineage>
        <taxon>Viruses</taxon>
        <taxon>Pithoviruses</taxon>
        <taxon>Orthopithovirinae</taxon>
        <taxon>Alphapithovirus</taxon>
        <taxon>Alphapithovirus sibericum</taxon>
    </lineage>
</organism>
<name>W5SAU3_9VIRU</name>
<evidence type="ECO:0000313" key="3">
    <source>
        <dbReference type="Proteomes" id="UP000202176"/>
    </source>
</evidence>
<feature type="transmembrane region" description="Helical" evidence="1">
    <location>
        <begin position="144"/>
        <end position="169"/>
    </location>
</feature>
<evidence type="ECO:0000313" key="2">
    <source>
        <dbReference type="EMBL" id="AHH01905.1"/>
    </source>
</evidence>
<proteinExistence type="predicted"/>
<dbReference type="EMBL" id="KF740664">
    <property type="protein sequence ID" value="AHH01905.1"/>
    <property type="molecule type" value="Genomic_DNA"/>
</dbReference>
<protein>
    <submittedName>
        <fullName evidence="2">Uncharacterized protein</fullName>
    </submittedName>
</protein>
<keyword evidence="1" id="KW-0472">Membrane</keyword>
<accession>W5SAU3</accession>
<dbReference type="GeneID" id="18266366"/>
<gene>
    <name evidence="2" type="ORF">pv_338</name>
</gene>
<dbReference type="KEGG" id="vg:18266366"/>
<feature type="transmembrane region" description="Helical" evidence="1">
    <location>
        <begin position="107"/>
        <end position="138"/>
    </location>
</feature>
<dbReference type="Proteomes" id="UP000202176">
    <property type="component" value="Segment"/>
</dbReference>
<feature type="transmembrane region" description="Helical" evidence="1">
    <location>
        <begin position="44"/>
        <end position="65"/>
    </location>
</feature>
<keyword evidence="1" id="KW-0812">Transmembrane</keyword>
<keyword evidence="3" id="KW-1185">Reference proteome</keyword>
<reference evidence="2 3" key="1">
    <citation type="journal article" date="2014" name="Proc. Natl. Acad. Sci. U.S.A.">
        <title>Thirty-thousand-year-old distant relative of giant icosahedral DNA viruses with a pandoravirus morphology.</title>
        <authorList>
            <person name="Legendre M."/>
            <person name="Bartoli J."/>
            <person name="Shmakova L."/>
            <person name="Jeudy S."/>
            <person name="Labadie K."/>
            <person name="Adrait A."/>
            <person name="Lescot M."/>
            <person name="Poirot O."/>
            <person name="Bertaux L."/>
            <person name="Bruley C."/>
            <person name="Coute Y."/>
            <person name="Rivkina E."/>
            <person name="Abergel C."/>
            <person name="Claverie J.M."/>
        </authorList>
    </citation>
    <scope>NUCLEOTIDE SEQUENCE [LARGE SCALE GENOMIC DNA]</scope>
    <source>
        <strain evidence="2">P1084-T</strain>
    </source>
</reference>
<dbReference type="RefSeq" id="YP_009001240.1">
    <property type="nucleotide sequence ID" value="NC_023423.1"/>
</dbReference>